<dbReference type="EMBL" id="AEPE02000006">
    <property type="protein sequence ID" value="EFZ36251.1"/>
    <property type="molecule type" value="Genomic_DNA"/>
</dbReference>
<accession>E7RSQ0</accession>
<comment type="caution">
    <text evidence="1">The sequence shown here is derived from an EMBL/GenBank/DDBJ whole genome shotgun (WGS) entry which is preliminary data.</text>
</comment>
<dbReference type="STRING" id="28134.SAMN05444288_1022"/>
<evidence type="ECO:0000313" key="1">
    <source>
        <dbReference type="EMBL" id="EFZ36251.1"/>
    </source>
</evidence>
<dbReference type="eggNOG" id="COG0457">
    <property type="taxonomic scope" value="Bacteria"/>
</dbReference>
<dbReference type="SUPFAM" id="SSF48452">
    <property type="entry name" value="TPR-like"/>
    <property type="match status" value="1"/>
</dbReference>
<reference evidence="1" key="1">
    <citation type="submission" date="2011-01" db="EMBL/GenBank/DDBJ databases">
        <authorList>
            <person name="Muzny D."/>
            <person name="Qin X."/>
            <person name="Buhay C."/>
            <person name="Dugan-Rocha S."/>
            <person name="Ding Y."/>
            <person name="Chen G."/>
            <person name="Hawes A."/>
            <person name="Holder M."/>
            <person name="Jhangiani S."/>
            <person name="Johnson A."/>
            <person name="Khan Z."/>
            <person name="Li Z."/>
            <person name="Liu W."/>
            <person name="Liu X."/>
            <person name="Perez L."/>
            <person name="Shen H."/>
            <person name="Wang Q."/>
            <person name="Watt J."/>
            <person name="Xi L."/>
            <person name="Xin Y."/>
            <person name="Zhou J."/>
            <person name="Deng J."/>
            <person name="Jiang H."/>
            <person name="Liu Y."/>
            <person name="Qu J."/>
            <person name="Song X.-Z."/>
            <person name="Zhang L."/>
            <person name="Villasana D."/>
            <person name="Johnson A."/>
            <person name="Liu J."/>
            <person name="Liyanage D."/>
            <person name="Lorensuhewa L."/>
            <person name="Robinson T."/>
            <person name="Song A."/>
            <person name="Song B.-B."/>
            <person name="Dinh H."/>
            <person name="Thornton R."/>
            <person name="Coyle M."/>
            <person name="Francisco L."/>
            <person name="Jackson L."/>
            <person name="Javaid M."/>
            <person name="Korchina V."/>
            <person name="Kovar C."/>
            <person name="Mata R."/>
            <person name="Mathew T."/>
            <person name="Ngo R."/>
            <person name="Nguyen L."/>
            <person name="Nguyen N."/>
            <person name="Okwuonu G."/>
            <person name="Ongeri F."/>
            <person name="Pham C."/>
            <person name="Simmons D."/>
            <person name="Wilczek-Boney K."/>
            <person name="Hale W."/>
            <person name="Jakkamsetti A."/>
            <person name="Pham P."/>
            <person name="Ruth R."/>
            <person name="San Lucas F."/>
            <person name="Warren J."/>
            <person name="Zhang J."/>
            <person name="Zhao Z."/>
            <person name="Zhou C."/>
            <person name="Zhu D."/>
            <person name="Lee S."/>
            <person name="Bess C."/>
            <person name="Blankenburg K."/>
            <person name="Forbes L."/>
            <person name="Fu Q."/>
            <person name="Gubbala S."/>
            <person name="Hirani K."/>
            <person name="Jayaseelan J.C."/>
            <person name="Lara F."/>
            <person name="Munidasa M."/>
            <person name="Palculict T."/>
            <person name="Patil S."/>
            <person name="Pu L.-L."/>
            <person name="Saada N."/>
            <person name="Tang L."/>
            <person name="Weissenberger G."/>
            <person name="Zhu Y."/>
            <person name="Hemphill L."/>
            <person name="Shang Y."/>
            <person name="Youmans B."/>
            <person name="Ayvaz T."/>
            <person name="Ross M."/>
            <person name="Santibanez J."/>
            <person name="Aqrawi P."/>
            <person name="Gross S."/>
            <person name="Joshi V."/>
            <person name="Fowler G."/>
            <person name="Nazareth L."/>
            <person name="Reid J."/>
            <person name="Worley K."/>
            <person name="Petrosino J."/>
            <person name="Highlander S."/>
            <person name="Gibbs R."/>
        </authorList>
    </citation>
    <scope>NUCLEOTIDE SEQUENCE [LARGE SCALE GENOMIC DNA]</scope>
    <source>
        <strain evidence="1">ATCC 33269</strain>
    </source>
</reference>
<gene>
    <name evidence="1" type="ORF">HMPREF0663_12318</name>
</gene>
<evidence type="ECO:0008006" key="3">
    <source>
        <dbReference type="Google" id="ProtNLM"/>
    </source>
</evidence>
<dbReference type="RefSeq" id="WP_004370547.1">
    <property type="nucleotide sequence ID" value="NZ_GL833119.1"/>
</dbReference>
<proteinExistence type="predicted"/>
<dbReference type="InterPro" id="IPR011990">
    <property type="entry name" value="TPR-like_helical_dom_sf"/>
</dbReference>
<protein>
    <recommendedName>
        <fullName evidence="3">Tetratricopeptide repeat protein</fullName>
    </recommendedName>
</protein>
<dbReference type="AlphaFoldDB" id="E7RSQ0"/>
<keyword evidence="2" id="KW-1185">Reference proteome</keyword>
<dbReference type="HOGENOM" id="CLU_043019_2_0_10"/>
<sequence>MIKGRQYILLFLFFFTLNTIYGQKKEIAQARQFIKNGNNLENAESMMTKLLQDSTNKNNTKIWNTLFNAVKKQYELGNEKLYLKQQYDTAQLFIITRRMFNILESYDSVEAIPDRLGNIKIKNRDKHADFLNQYRANLYNGGNFFIKKQNFKEAYAMFNDYIDCTRQPLFTKYNYLQNDKILPEAAYWTVYCGYKMKDAKATLLYADIAAKDTAHYMYMLQYLSETYKAENDTSHYVDCLNEGFNKYPTSPFFFPRLIDYYSHEKDYAAAMKIVNVALQMDSANVVYRFAKASVLLNTGDYAECIKICDKIILENDTLADAFLFAGLAYFNQAAELERNVQISRGDRQRIIKCYQKAYPYLERYRELAPDQEKKWGMPLYKIYYNLNMGKKFDEIDKIIRGENNANK</sequence>
<dbReference type="Gene3D" id="1.25.40.10">
    <property type="entry name" value="Tetratricopeptide repeat domain"/>
    <property type="match status" value="1"/>
</dbReference>
<evidence type="ECO:0000313" key="2">
    <source>
        <dbReference type="Proteomes" id="UP000005580"/>
    </source>
</evidence>
<dbReference type="Proteomes" id="UP000005580">
    <property type="component" value="Unassembled WGS sequence"/>
</dbReference>
<name>E7RSQ0_9BACT</name>
<organism evidence="1 2">
    <name type="scientific">Hoylesella oralis ATCC 33269</name>
    <dbReference type="NCBI Taxonomy" id="873533"/>
    <lineage>
        <taxon>Bacteria</taxon>
        <taxon>Pseudomonadati</taxon>
        <taxon>Bacteroidota</taxon>
        <taxon>Bacteroidia</taxon>
        <taxon>Bacteroidales</taxon>
        <taxon>Prevotellaceae</taxon>
        <taxon>Hoylesella</taxon>
    </lineage>
</organism>